<proteinExistence type="inferred from homology"/>
<comment type="caution">
    <text evidence="9">The sequence shown here is derived from an EMBL/GenBank/DDBJ whole genome shotgun (WGS) entry which is preliminary data.</text>
</comment>
<dbReference type="GO" id="GO:0005737">
    <property type="term" value="C:cytoplasm"/>
    <property type="evidence" value="ECO:0007669"/>
    <property type="project" value="UniProtKB-SubCell"/>
</dbReference>
<comment type="subcellular location">
    <subcellularLocation>
        <location evidence="1 8">Cytoplasm</location>
    </subcellularLocation>
</comment>
<dbReference type="Pfam" id="PF00793">
    <property type="entry name" value="DAHP_synth_1"/>
    <property type="match status" value="1"/>
</dbReference>
<keyword evidence="5 8" id="KW-0963">Cytoplasm</keyword>
<dbReference type="InterPro" id="IPR006269">
    <property type="entry name" value="KDO8P_synthase"/>
</dbReference>
<evidence type="ECO:0000313" key="10">
    <source>
        <dbReference type="Proteomes" id="UP000757890"/>
    </source>
</evidence>
<dbReference type="SUPFAM" id="SSF51569">
    <property type="entry name" value="Aldolase"/>
    <property type="match status" value="1"/>
</dbReference>
<sequence length="273" mass="30285">MKTIQVGNLTIDGSRLFLIAGPCVIEGYDRTLMIGREVKRICEKLGVQYIFKASFDKANRSSYHSFRGPGLEEGLRILKSIKKELDVPVLSDVHDVTQLEKAAEVLDMLQIPAFLCRQTDLVYGAAMTGKPVNVKKGQFMAPEDMKNVLNKMEEAHNPNLAVTERGVSFGYHNLVVDMRSFPMMRKFGYPVIYDATHSVQLPGAMGTVTGGQRDMIPYLARAAAASGVDGFFMEVHDNPPEGLSDSTNMLYLSSLEGLLKDLIKINEIVKHDK</sequence>
<accession>A0A930BAA1</accession>
<dbReference type="NCBIfam" id="NF003543">
    <property type="entry name" value="PRK05198.1"/>
    <property type="match status" value="1"/>
</dbReference>
<comment type="pathway">
    <text evidence="2">Bacterial outer membrane biogenesis; lipopolysaccharide biosynthesis.</text>
</comment>
<protein>
    <recommendedName>
        <fullName evidence="8">2-dehydro-3-deoxyphosphooctonate aldolase</fullName>
        <ecNumber evidence="8">2.5.1.55</ecNumber>
    </recommendedName>
    <alternativeName>
        <fullName evidence="8">3-deoxy-D-manno-octulosonic acid 8-phosphate synthase</fullName>
    </alternativeName>
    <alternativeName>
        <fullName evidence="8">KDO-8-phosphate synthase</fullName>
        <shortName evidence="8">KDO 8-P synthase</shortName>
        <shortName evidence="8">KDOPS</shortName>
    </alternativeName>
    <alternativeName>
        <fullName evidence="8">Phospho-2-dehydro-3-deoxyoctonate aldolase</fullName>
    </alternativeName>
</protein>
<comment type="similarity">
    <text evidence="4 8">Belongs to the KdsA family.</text>
</comment>
<dbReference type="GO" id="GO:0019294">
    <property type="term" value="P:keto-3-deoxy-D-manno-octulosonic acid biosynthetic process"/>
    <property type="evidence" value="ECO:0007669"/>
    <property type="project" value="UniProtKB-UniRule"/>
</dbReference>
<dbReference type="InterPro" id="IPR013785">
    <property type="entry name" value="Aldolase_TIM"/>
</dbReference>
<dbReference type="HAMAP" id="MF_00056">
    <property type="entry name" value="KDO8P_synth"/>
    <property type="match status" value="1"/>
</dbReference>
<evidence type="ECO:0000256" key="1">
    <source>
        <dbReference type="ARBA" id="ARBA00004496"/>
    </source>
</evidence>
<dbReference type="Proteomes" id="UP000757890">
    <property type="component" value="Unassembled WGS sequence"/>
</dbReference>
<dbReference type="Gene3D" id="3.20.20.70">
    <property type="entry name" value="Aldolase class I"/>
    <property type="match status" value="1"/>
</dbReference>
<reference evidence="9" key="1">
    <citation type="submission" date="2020-04" db="EMBL/GenBank/DDBJ databases">
        <title>Deep metagenomics examines the oral microbiome during advanced dental caries in children, revealing novel taxa and co-occurrences with host molecules.</title>
        <authorList>
            <person name="Baker J.L."/>
            <person name="Morton J.T."/>
            <person name="Dinis M."/>
            <person name="Alvarez R."/>
            <person name="Tran N.C."/>
            <person name="Knight R."/>
            <person name="Edlund A."/>
        </authorList>
    </citation>
    <scope>NUCLEOTIDE SEQUENCE</scope>
    <source>
        <strain evidence="9">JCVI_32_bin.14</strain>
    </source>
</reference>
<evidence type="ECO:0000313" key="9">
    <source>
        <dbReference type="EMBL" id="MBF1128798.1"/>
    </source>
</evidence>
<dbReference type="AlphaFoldDB" id="A0A930BAA1"/>
<evidence type="ECO:0000256" key="2">
    <source>
        <dbReference type="ARBA" id="ARBA00004756"/>
    </source>
</evidence>
<gene>
    <name evidence="8 9" type="primary">kdsA</name>
    <name evidence="9" type="ORF">HXL70_01970</name>
</gene>
<name>A0A930BAA1_9FIRM</name>
<keyword evidence="8" id="KW-0448">Lipopolysaccharide biosynthesis</keyword>
<dbReference type="RefSeq" id="WP_227137949.1">
    <property type="nucleotide sequence ID" value="NZ_CAJPSS010000022.1"/>
</dbReference>
<evidence type="ECO:0000256" key="4">
    <source>
        <dbReference type="ARBA" id="ARBA00010499"/>
    </source>
</evidence>
<evidence type="ECO:0000256" key="8">
    <source>
        <dbReference type="HAMAP-Rule" id="MF_00056"/>
    </source>
</evidence>
<keyword evidence="6 8" id="KW-0808">Transferase</keyword>
<evidence type="ECO:0000256" key="5">
    <source>
        <dbReference type="ARBA" id="ARBA00022490"/>
    </source>
</evidence>
<dbReference type="EC" id="2.5.1.55" evidence="8"/>
<comment type="catalytic activity">
    <reaction evidence="7 8">
        <text>D-arabinose 5-phosphate + phosphoenolpyruvate + H2O = 3-deoxy-alpha-D-manno-2-octulosonate-8-phosphate + phosphate</text>
        <dbReference type="Rhea" id="RHEA:14053"/>
        <dbReference type="ChEBI" id="CHEBI:15377"/>
        <dbReference type="ChEBI" id="CHEBI:43474"/>
        <dbReference type="ChEBI" id="CHEBI:57693"/>
        <dbReference type="ChEBI" id="CHEBI:58702"/>
        <dbReference type="ChEBI" id="CHEBI:85985"/>
        <dbReference type="EC" id="2.5.1.55"/>
    </reaction>
</comment>
<dbReference type="InterPro" id="IPR006218">
    <property type="entry name" value="DAHP1/KDSA"/>
</dbReference>
<evidence type="ECO:0000256" key="3">
    <source>
        <dbReference type="ARBA" id="ARBA00004845"/>
    </source>
</evidence>
<evidence type="ECO:0000256" key="6">
    <source>
        <dbReference type="ARBA" id="ARBA00022679"/>
    </source>
</evidence>
<dbReference type="GO" id="GO:0008676">
    <property type="term" value="F:3-deoxy-8-phosphooctulonate synthase activity"/>
    <property type="evidence" value="ECO:0007669"/>
    <property type="project" value="UniProtKB-UniRule"/>
</dbReference>
<dbReference type="PANTHER" id="PTHR21057">
    <property type="entry name" value="PHOSPHO-2-DEHYDRO-3-DEOXYHEPTONATE ALDOLASE"/>
    <property type="match status" value="1"/>
</dbReference>
<evidence type="ECO:0000256" key="7">
    <source>
        <dbReference type="ARBA" id="ARBA00049112"/>
    </source>
</evidence>
<dbReference type="NCBIfam" id="TIGR01362">
    <property type="entry name" value="KDO8P_synth"/>
    <property type="match status" value="1"/>
</dbReference>
<dbReference type="EMBL" id="JABZMK010000003">
    <property type="protein sequence ID" value="MBF1128798.1"/>
    <property type="molecule type" value="Genomic_DNA"/>
</dbReference>
<comment type="pathway">
    <text evidence="3 8">Carbohydrate biosynthesis; 3-deoxy-D-manno-octulosonate biosynthesis; 3-deoxy-D-manno-octulosonate from D-ribulose 5-phosphate: step 2/3.</text>
</comment>
<organism evidence="9 10">
    <name type="scientific">Dialister invisus</name>
    <dbReference type="NCBI Taxonomy" id="218538"/>
    <lineage>
        <taxon>Bacteria</taxon>
        <taxon>Bacillati</taxon>
        <taxon>Bacillota</taxon>
        <taxon>Negativicutes</taxon>
        <taxon>Veillonellales</taxon>
        <taxon>Veillonellaceae</taxon>
        <taxon>Dialister</taxon>
    </lineage>
</organism>